<feature type="domain" description="Malonyl-CoA:ACP transacylase (MAT)" evidence="5">
    <location>
        <begin position="41"/>
        <end position="321"/>
    </location>
</feature>
<dbReference type="EC" id="2.3.1.39" evidence="1"/>
<dbReference type="InterPro" id="IPR001227">
    <property type="entry name" value="Ac_transferase_dom_sf"/>
</dbReference>
<evidence type="ECO:0000256" key="2">
    <source>
        <dbReference type="ARBA" id="ARBA00022679"/>
    </source>
</evidence>
<organism evidence="6 7">
    <name type="scientific">Debaryomyces hansenii (strain ATCC 36239 / CBS 767 / BCRC 21394 / JCM 1990 / NBRC 0083 / IGC 2968)</name>
    <name type="common">Yeast</name>
    <name type="synonym">Torulaspora hansenii</name>
    <dbReference type="NCBI Taxonomy" id="284592"/>
    <lineage>
        <taxon>Eukaryota</taxon>
        <taxon>Fungi</taxon>
        <taxon>Dikarya</taxon>
        <taxon>Ascomycota</taxon>
        <taxon>Saccharomycotina</taxon>
        <taxon>Pichiomycetes</taxon>
        <taxon>Debaryomycetaceae</taxon>
        <taxon>Debaryomyces</taxon>
    </lineage>
</organism>
<dbReference type="InterPro" id="IPR016035">
    <property type="entry name" value="Acyl_Trfase/lysoPLipase"/>
</dbReference>
<gene>
    <name evidence="6" type="ordered locus">DEHA2G23672g</name>
</gene>
<accession>Q6BGV2</accession>
<protein>
    <recommendedName>
        <fullName evidence="1">[acyl-carrier-protein] S-malonyltransferase</fullName>
        <ecNumber evidence="1">2.3.1.39</ecNumber>
    </recommendedName>
</protein>
<dbReference type="OrthoDB" id="541883at2759"/>
<dbReference type="AlphaFoldDB" id="Q6BGV2"/>
<sequence>MFKSAAQCQRTLWVGPRWLSSTNKACVYAITCPGQGIIKDGLLVPYAKFQHHFQDSLEIIDESLNEKFSDKLLNSQVGFGKEWLIHTSNAQPAILATTYIICEIIRKEYGIDLPQNDKVKFLLGHSLGEYTALLLAGVLDLTGAIRLVRERGRLMEELVTNNDYSMVALMFKPSFFTEILLMSQEAEVLANVNSYQQIVLSGKSSKIDKTIAEINSESKKILKTVKLPVKIPFHNTILHEIEPKLLQLATPLQKPTKPIVANLQGEVSPDPFTCTIRANSKPVQWTKSMEYLVTNNVTDVINLGPGDVLQGLNSKFKVRNYSVDSVESMNELRNLFSA</sequence>
<dbReference type="GeneID" id="2905525"/>
<evidence type="ECO:0000256" key="3">
    <source>
        <dbReference type="ARBA" id="ARBA00023315"/>
    </source>
</evidence>
<dbReference type="InterPro" id="IPR014043">
    <property type="entry name" value="Acyl_transferase_dom"/>
</dbReference>
<dbReference type="Gene3D" id="3.40.366.10">
    <property type="entry name" value="Malonyl-Coenzyme A Acyl Carrier Protein, domain 2"/>
    <property type="match status" value="1"/>
</dbReference>
<dbReference type="VEuPathDB" id="FungiDB:DEHA2G23672g"/>
<dbReference type="EMBL" id="CR382139">
    <property type="protein sequence ID" value="CAG91080.1"/>
    <property type="molecule type" value="Genomic_DNA"/>
</dbReference>
<dbReference type="InterPro" id="IPR050858">
    <property type="entry name" value="Mal-CoA-ACP_Trans/PKS_FabD"/>
</dbReference>
<dbReference type="Gene3D" id="3.30.70.250">
    <property type="entry name" value="Malonyl-CoA ACP transacylase, ACP-binding"/>
    <property type="match status" value="1"/>
</dbReference>
<dbReference type="PANTHER" id="PTHR42681:SF1">
    <property type="entry name" value="MALONYL-COA-ACYL CARRIER PROTEIN TRANSACYLASE, MITOCHONDRIAL"/>
    <property type="match status" value="1"/>
</dbReference>
<reference evidence="6 7" key="1">
    <citation type="journal article" date="2004" name="Nature">
        <title>Genome evolution in yeasts.</title>
        <authorList>
            <consortium name="Genolevures"/>
            <person name="Dujon B."/>
            <person name="Sherman D."/>
            <person name="Fischer G."/>
            <person name="Durrens P."/>
            <person name="Casaregola S."/>
            <person name="Lafontaine I."/>
            <person name="de Montigny J."/>
            <person name="Marck C."/>
            <person name="Neuveglise C."/>
            <person name="Talla E."/>
            <person name="Goffard N."/>
            <person name="Frangeul L."/>
            <person name="Aigle M."/>
            <person name="Anthouard V."/>
            <person name="Babour A."/>
            <person name="Barbe V."/>
            <person name="Barnay S."/>
            <person name="Blanchin S."/>
            <person name="Beckerich J.M."/>
            <person name="Beyne E."/>
            <person name="Bleykasten C."/>
            <person name="Boisrame A."/>
            <person name="Boyer J."/>
            <person name="Cattolico L."/>
            <person name="Confanioleri F."/>
            <person name="de Daruvar A."/>
            <person name="Despons L."/>
            <person name="Fabre E."/>
            <person name="Fairhead C."/>
            <person name="Ferry-Dumazet H."/>
            <person name="Groppi A."/>
            <person name="Hantraye F."/>
            <person name="Hennequin C."/>
            <person name="Jauniaux N."/>
            <person name="Joyet P."/>
            <person name="Kachouri R."/>
            <person name="Kerrest A."/>
            <person name="Koszul R."/>
            <person name="Lemaire M."/>
            <person name="Lesur I."/>
            <person name="Ma L."/>
            <person name="Muller H."/>
            <person name="Nicaud J.M."/>
            <person name="Nikolski M."/>
            <person name="Oztas S."/>
            <person name="Ozier-Kalogeropoulos O."/>
            <person name="Pellenz S."/>
            <person name="Potier S."/>
            <person name="Richard G.F."/>
            <person name="Straub M.L."/>
            <person name="Suleau A."/>
            <person name="Swennene D."/>
            <person name="Tekaia F."/>
            <person name="Wesolowski-Louvel M."/>
            <person name="Westhof E."/>
            <person name="Wirth B."/>
            <person name="Zeniou-Meyer M."/>
            <person name="Zivanovic I."/>
            <person name="Bolotin-Fukuhara M."/>
            <person name="Thierry A."/>
            <person name="Bouchier C."/>
            <person name="Caudron B."/>
            <person name="Scarpelli C."/>
            <person name="Gaillardin C."/>
            <person name="Weissenbach J."/>
            <person name="Wincker P."/>
            <person name="Souciet J.L."/>
        </authorList>
    </citation>
    <scope>NUCLEOTIDE SEQUENCE [LARGE SCALE GENOMIC DNA]</scope>
    <source>
        <strain evidence="7">ATCC 36239 / CBS 767 / BCRC 21394 / JCM 1990 / NBRC 0083 / IGC 2968</strain>
    </source>
</reference>
<dbReference type="GO" id="GO:0004314">
    <property type="term" value="F:[acyl-carrier-protein] S-malonyltransferase activity"/>
    <property type="evidence" value="ECO:0007669"/>
    <property type="project" value="UniProtKB-EC"/>
</dbReference>
<dbReference type="RefSeq" id="XP_462569.1">
    <property type="nucleotide sequence ID" value="XM_462569.1"/>
</dbReference>
<dbReference type="InParanoid" id="Q6BGV2"/>
<dbReference type="HOGENOM" id="CLU_030558_0_1_1"/>
<dbReference type="Pfam" id="PF00698">
    <property type="entry name" value="Acyl_transf_1"/>
    <property type="match status" value="1"/>
</dbReference>
<dbReference type="OMA" id="AFHTPFF"/>
<keyword evidence="7" id="KW-1185">Reference proteome</keyword>
<dbReference type="GO" id="GO:0005739">
    <property type="term" value="C:mitochondrion"/>
    <property type="evidence" value="ECO:0007669"/>
    <property type="project" value="TreeGrafter"/>
</dbReference>
<evidence type="ECO:0000313" key="6">
    <source>
        <dbReference type="EMBL" id="CAG91080.1"/>
    </source>
</evidence>
<dbReference type="PANTHER" id="PTHR42681">
    <property type="entry name" value="MALONYL-COA-ACYL CARRIER PROTEIN TRANSACYLASE, MITOCHONDRIAL"/>
    <property type="match status" value="1"/>
</dbReference>
<comment type="catalytic activity">
    <reaction evidence="4">
        <text>holo-[ACP] + malonyl-CoA = malonyl-[ACP] + CoA</text>
        <dbReference type="Rhea" id="RHEA:41792"/>
        <dbReference type="Rhea" id="RHEA-COMP:9623"/>
        <dbReference type="Rhea" id="RHEA-COMP:9685"/>
        <dbReference type="ChEBI" id="CHEBI:57287"/>
        <dbReference type="ChEBI" id="CHEBI:57384"/>
        <dbReference type="ChEBI" id="CHEBI:64479"/>
        <dbReference type="ChEBI" id="CHEBI:78449"/>
        <dbReference type="EC" id="2.3.1.39"/>
    </reaction>
</comment>
<dbReference type="GO" id="GO:0006633">
    <property type="term" value="P:fatty acid biosynthetic process"/>
    <property type="evidence" value="ECO:0007669"/>
    <property type="project" value="TreeGrafter"/>
</dbReference>
<dbReference type="STRING" id="284592.Q6BGV2"/>
<dbReference type="SMART" id="SM00827">
    <property type="entry name" value="PKS_AT"/>
    <property type="match status" value="1"/>
</dbReference>
<dbReference type="eggNOG" id="KOG2926">
    <property type="taxonomic scope" value="Eukaryota"/>
</dbReference>
<evidence type="ECO:0000256" key="1">
    <source>
        <dbReference type="ARBA" id="ARBA00013258"/>
    </source>
</evidence>
<evidence type="ECO:0000313" key="7">
    <source>
        <dbReference type="Proteomes" id="UP000000599"/>
    </source>
</evidence>
<dbReference type="FunCoup" id="Q6BGV2">
    <property type="interactions" value="57"/>
</dbReference>
<proteinExistence type="predicted"/>
<keyword evidence="2" id="KW-0808">Transferase</keyword>
<evidence type="ECO:0000259" key="5">
    <source>
        <dbReference type="SMART" id="SM00827"/>
    </source>
</evidence>
<dbReference type="Proteomes" id="UP000000599">
    <property type="component" value="Chromosome G"/>
</dbReference>
<name>Q6BGV2_DEBHA</name>
<dbReference type="SUPFAM" id="SSF52151">
    <property type="entry name" value="FabD/lysophospholipase-like"/>
    <property type="match status" value="1"/>
</dbReference>
<dbReference type="KEGG" id="dha:DEHA2G23672g"/>
<keyword evidence="3" id="KW-0012">Acyltransferase</keyword>
<evidence type="ECO:0000256" key="4">
    <source>
        <dbReference type="ARBA" id="ARBA00048462"/>
    </source>
</evidence>